<evidence type="ECO:0000256" key="1">
    <source>
        <dbReference type="SAM" id="MobiDB-lite"/>
    </source>
</evidence>
<dbReference type="EMBL" id="JAHYIQ010000024">
    <property type="protein sequence ID" value="KAK1121918.1"/>
    <property type="molecule type" value="Genomic_DNA"/>
</dbReference>
<name>A0AA40FMI0_9HYME</name>
<proteinExistence type="predicted"/>
<feature type="compositionally biased region" description="Basic and acidic residues" evidence="1">
    <location>
        <begin position="49"/>
        <end position="79"/>
    </location>
</feature>
<dbReference type="Proteomes" id="UP001177670">
    <property type="component" value="Unassembled WGS sequence"/>
</dbReference>
<evidence type="ECO:0000313" key="3">
    <source>
        <dbReference type="Proteomes" id="UP001177670"/>
    </source>
</evidence>
<keyword evidence="3" id="KW-1185">Reference proteome</keyword>
<organism evidence="2 3">
    <name type="scientific">Melipona bicolor</name>
    <dbReference type="NCBI Taxonomy" id="60889"/>
    <lineage>
        <taxon>Eukaryota</taxon>
        <taxon>Metazoa</taxon>
        <taxon>Ecdysozoa</taxon>
        <taxon>Arthropoda</taxon>
        <taxon>Hexapoda</taxon>
        <taxon>Insecta</taxon>
        <taxon>Pterygota</taxon>
        <taxon>Neoptera</taxon>
        <taxon>Endopterygota</taxon>
        <taxon>Hymenoptera</taxon>
        <taxon>Apocrita</taxon>
        <taxon>Aculeata</taxon>
        <taxon>Apoidea</taxon>
        <taxon>Anthophila</taxon>
        <taxon>Apidae</taxon>
        <taxon>Melipona</taxon>
    </lineage>
</organism>
<sequence length="206" mass="22078">MDAVGEGSPIGGCGGGGGGGGGGGSGGDGDGDGDGASEKPTFGSNGTNKEVDRWIELEAEKTEREREGGEWEKRSEGINKVKRKRARHGGGQGRQQLLPGSRPAGSAPFLPGGRSPARSSLLPFPWVWSGRSRSDSRQSVTGRRTGTTLTGFPDAPRRCCLFPTRSRIFFSAGRRAAEHDCQNTWSPLLLEPMSLKFRTDLDRRWY</sequence>
<protein>
    <submittedName>
        <fullName evidence="2">Uncharacterized protein</fullName>
    </submittedName>
</protein>
<feature type="compositionally biased region" description="Gly residues" evidence="1">
    <location>
        <begin position="8"/>
        <end position="28"/>
    </location>
</feature>
<reference evidence="2" key="1">
    <citation type="submission" date="2021-10" db="EMBL/GenBank/DDBJ databases">
        <title>Melipona bicolor Genome sequencing and assembly.</title>
        <authorList>
            <person name="Araujo N.S."/>
            <person name="Arias M.C."/>
        </authorList>
    </citation>
    <scope>NUCLEOTIDE SEQUENCE</scope>
    <source>
        <strain evidence="2">USP_2M_L1-L4_2017</strain>
        <tissue evidence="2">Whole body</tissue>
    </source>
</reference>
<dbReference type="AlphaFoldDB" id="A0AA40FMI0"/>
<feature type="region of interest" description="Disordered" evidence="1">
    <location>
        <begin position="1"/>
        <end position="116"/>
    </location>
</feature>
<accession>A0AA40FMI0</accession>
<comment type="caution">
    <text evidence="2">The sequence shown here is derived from an EMBL/GenBank/DDBJ whole genome shotgun (WGS) entry which is preliminary data.</text>
</comment>
<gene>
    <name evidence="2" type="ORF">K0M31_009768</name>
</gene>
<evidence type="ECO:0000313" key="2">
    <source>
        <dbReference type="EMBL" id="KAK1121918.1"/>
    </source>
</evidence>